<dbReference type="GO" id="GO:0015227">
    <property type="term" value="F:O-acyl-L-carnitine transmembrane transporter activity"/>
    <property type="evidence" value="ECO:0007669"/>
    <property type="project" value="TreeGrafter"/>
</dbReference>
<dbReference type="InterPro" id="IPR018108">
    <property type="entry name" value="MCP_transmembrane"/>
</dbReference>
<evidence type="ECO:0000256" key="2">
    <source>
        <dbReference type="ARBA" id="ARBA00006375"/>
    </source>
</evidence>
<keyword evidence="12" id="KW-1185">Reference proteome</keyword>
<evidence type="ECO:0000313" key="11">
    <source>
        <dbReference type="EMBL" id="RNF21168.1"/>
    </source>
</evidence>
<protein>
    <submittedName>
        <fullName evidence="11">Mitochondrial carrier protein</fullName>
    </submittedName>
</protein>
<dbReference type="GO" id="GO:0006839">
    <property type="term" value="P:mitochondrial transport"/>
    <property type="evidence" value="ECO:0007669"/>
    <property type="project" value="TreeGrafter"/>
</dbReference>
<evidence type="ECO:0000256" key="4">
    <source>
        <dbReference type="ARBA" id="ARBA00022692"/>
    </source>
</evidence>
<feature type="repeat" description="Solcar" evidence="9">
    <location>
        <begin position="1"/>
        <end position="91"/>
    </location>
</feature>
<comment type="subcellular location">
    <subcellularLocation>
        <location evidence="1">Mitochondrion membrane</location>
        <topology evidence="1">Multi-pass membrane protein</topology>
    </subcellularLocation>
</comment>
<evidence type="ECO:0000256" key="7">
    <source>
        <dbReference type="ARBA" id="ARBA00023128"/>
    </source>
</evidence>
<dbReference type="GO" id="GO:1902603">
    <property type="term" value="P:carnitine transmembrane transport"/>
    <property type="evidence" value="ECO:0007669"/>
    <property type="project" value="TreeGrafter"/>
</dbReference>
<dbReference type="PROSITE" id="PS50920">
    <property type="entry name" value="SOLCAR"/>
    <property type="match status" value="3"/>
</dbReference>
<feature type="repeat" description="Solcar" evidence="9">
    <location>
        <begin position="237"/>
        <end position="322"/>
    </location>
</feature>
<evidence type="ECO:0000256" key="9">
    <source>
        <dbReference type="PROSITE-ProRule" id="PRU00282"/>
    </source>
</evidence>
<dbReference type="GeneID" id="40317120"/>
<dbReference type="GO" id="GO:0031966">
    <property type="term" value="C:mitochondrial membrane"/>
    <property type="evidence" value="ECO:0007669"/>
    <property type="project" value="UniProtKB-SubCell"/>
</dbReference>
<dbReference type="PANTHER" id="PTHR45624:SF4">
    <property type="entry name" value="CONGESTED-LIKE TRACHEA PROTEIN-RELATED"/>
    <property type="match status" value="1"/>
</dbReference>
<comment type="caution">
    <text evidence="11">The sequence shown here is derived from an EMBL/GenBank/DDBJ whole genome shotgun (WGS) entry which is preliminary data.</text>
</comment>
<dbReference type="RefSeq" id="XP_029229454.1">
    <property type="nucleotide sequence ID" value="XM_029370427.1"/>
</dbReference>
<dbReference type="Proteomes" id="UP000284403">
    <property type="component" value="Unassembled WGS sequence"/>
</dbReference>
<evidence type="ECO:0000256" key="10">
    <source>
        <dbReference type="RuleBase" id="RU000488"/>
    </source>
</evidence>
<dbReference type="PRINTS" id="PR00926">
    <property type="entry name" value="MITOCARRIER"/>
</dbReference>
<dbReference type="Pfam" id="PF00153">
    <property type="entry name" value="Mito_carr"/>
    <property type="match status" value="3"/>
</dbReference>
<keyword evidence="7" id="KW-0496">Mitochondrion</keyword>
<dbReference type="PANTHER" id="PTHR45624">
    <property type="entry name" value="MITOCHONDRIAL BASIC AMINO ACIDS TRANSPORTER-RELATED"/>
    <property type="match status" value="1"/>
</dbReference>
<reference evidence="11 12" key="1">
    <citation type="journal article" date="2018" name="BMC Genomics">
        <title>Genomic comparison of Trypanosoma conorhini and Trypanosoma rangeli to Trypanosoma cruzi strains of high and low virulence.</title>
        <authorList>
            <person name="Bradwell K.R."/>
            <person name="Koparde V.N."/>
            <person name="Matveyev A.V."/>
            <person name="Serrano M.G."/>
            <person name="Alves J.M."/>
            <person name="Parikh H."/>
            <person name="Huang B."/>
            <person name="Lee V."/>
            <person name="Espinosa-Alvarez O."/>
            <person name="Ortiz P.A."/>
            <person name="Costa-Martins A.G."/>
            <person name="Teixeira M.M."/>
            <person name="Buck G.A."/>
        </authorList>
    </citation>
    <scope>NUCLEOTIDE SEQUENCE [LARGE SCALE GENOMIC DNA]</scope>
    <source>
        <strain evidence="11 12">025E</strain>
    </source>
</reference>
<keyword evidence="6" id="KW-1133">Transmembrane helix</keyword>
<evidence type="ECO:0000256" key="5">
    <source>
        <dbReference type="ARBA" id="ARBA00022737"/>
    </source>
</evidence>
<gene>
    <name evidence="11" type="ORF">Tco025E_03509</name>
</gene>
<keyword evidence="3 10" id="KW-0813">Transport</keyword>
<dbReference type="Gene3D" id="1.50.40.10">
    <property type="entry name" value="Mitochondrial carrier domain"/>
    <property type="match status" value="1"/>
</dbReference>
<feature type="repeat" description="Solcar" evidence="9">
    <location>
        <begin position="142"/>
        <end position="230"/>
    </location>
</feature>
<keyword evidence="5" id="KW-0677">Repeat</keyword>
<evidence type="ECO:0000313" key="12">
    <source>
        <dbReference type="Proteomes" id="UP000284403"/>
    </source>
</evidence>
<dbReference type="OrthoDB" id="14252at2759"/>
<accession>A0A422PTW4</accession>
<proteinExistence type="inferred from homology"/>
<dbReference type="InterPro" id="IPR023395">
    <property type="entry name" value="MCP_dom_sf"/>
</dbReference>
<dbReference type="SUPFAM" id="SSF103506">
    <property type="entry name" value="Mitochondrial carrier"/>
    <property type="match status" value="1"/>
</dbReference>
<evidence type="ECO:0000256" key="6">
    <source>
        <dbReference type="ARBA" id="ARBA00022989"/>
    </source>
</evidence>
<keyword evidence="8 9" id="KW-0472">Membrane</keyword>
<dbReference type="EMBL" id="MKKU01000162">
    <property type="protein sequence ID" value="RNF21168.1"/>
    <property type="molecule type" value="Genomic_DNA"/>
</dbReference>
<dbReference type="InterPro" id="IPR050567">
    <property type="entry name" value="Mitochondrial_Carrier"/>
</dbReference>
<comment type="similarity">
    <text evidence="2 10">Belongs to the mitochondrial carrier (TC 2.A.29) family.</text>
</comment>
<organism evidence="11 12">
    <name type="scientific">Trypanosoma conorhini</name>
    <dbReference type="NCBI Taxonomy" id="83891"/>
    <lineage>
        <taxon>Eukaryota</taxon>
        <taxon>Discoba</taxon>
        <taxon>Euglenozoa</taxon>
        <taxon>Kinetoplastea</taxon>
        <taxon>Metakinetoplastina</taxon>
        <taxon>Trypanosomatida</taxon>
        <taxon>Trypanosomatidae</taxon>
        <taxon>Trypanosoma</taxon>
    </lineage>
</organism>
<name>A0A422PTW4_9TRYP</name>
<keyword evidence="4 9" id="KW-0812">Transmembrane</keyword>
<evidence type="ECO:0000256" key="3">
    <source>
        <dbReference type="ARBA" id="ARBA00022448"/>
    </source>
</evidence>
<dbReference type="AlphaFoldDB" id="A0A422PTW4"/>
<dbReference type="InterPro" id="IPR002067">
    <property type="entry name" value="MCP"/>
</dbReference>
<sequence length="333" mass="36532">MTDFIAGWMGGVSVLLVGHPFDTIKVWQQSRSALSVSSLTTAPRESSFAAAMELYHTKGVRAFYKGLCAPMCAVGFANSALFGTYGVIVNFFARNEASQFYYNDERHFAVSYPHRHTNEGNVAGQTYQKQDLSEHFRTGGGLSAFENFMASTGGGVAHATIMTPFELVKIRLQTEHLFPHRQYLGTVHCARRLYENGGIKCFFKGYSATLIRDIPGAGVYLFSYSSLIQFLGSEKNYSVPHILLAGGCAGMAQWIVVFPLDTVKTRIQVAKKGEVLGWTRCARWLYNTHGFAGLYRGMAPALVRAFAANGAAFMGVEATLQFFRTAGLEGVDA</sequence>
<evidence type="ECO:0000256" key="8">
    <source>
        <dbReference type="ARBA" id="ARBA00023136"/>
    </source>
</evidence>
<evidence type="ECO:0000256" key="1">
    <source>
        <dbReference type="ARBA" id="ARBA00004225"/>
    </source>
</evidence>